<evidence type="ECO:0000256" key="5">
    <source>
        <dbReference type="ARBA" id="ARBA00022692"/>
    </source>
</evidence>
<dbReference type="Pfam" id="PF00119">
    <property type="entry name" value="ATP-synt_A"/>
    <property type="match status" value="1"/>
</dbReference>
<keyword evidence="3 11" id="KW-0813">Transport</keyword>
<dbReference type="GO" id="GO:0046933">
    <property type="term" value="F:proton-transporting ATP synthase activity, rotational mechanism"/>
    <property type="evidence" value="ECO:0007669"/>
    <property type="project" value="UniProtKB-UniRule"/>
</dbReference>
<evidence type="ECO:0000256" key="1">
    <source>
        <dbReference type="ARBA" id="ARBA00004141"/>
    </source>
</evidence>
<feature type="transmembrane region" description="Helical" evidence="11">
    <location>
        <begin position="119"/>
        <end position="138"/>
    </location>
</feature>
<dbReference type="InterPro" id="IPR023011">
    <property type="entry name" value="ATP_synth_F0_asu_AS"/>
</dbReference>
<feature type="transmembrane region" description="Helical" evidence="11">
    <location>
        <begin position="80"/>
        <end position="99"/>
    </location>
</feature>
<evidence type="ECO:0000256" key="4">
    <source>
        <dbReference type="ARBA" id="ARBA00022547"/>
    </source>
</evidence>
<keyword evidence="11" id="KW-1003">Cell membrane</keyword>
<protein>
    <recommendedName>
        <fullName evidence="11 12">ATP synthase subunit a</fullName>
    </recommendedName>
    <alternativeName>
        <fullName evidence="11">ATP synthase F0 sector subunit a</fullName>
    </alternativeName>
    <alternativeName>
        <fullName evidence="11">F-ATPase subunit 6</fullName>
    </alternativeName>
</protein>
<keyword evidence="5 11" id="KW-0812">Transmembrane</keyword>
<feature type="transmembrane region" description="Helical" evidence="11">
    <location>
        <begin position="204"/>
        <end position="225"/>
    </location>
</feature>
<evidence type="ECO:0000313" key="13">
    <source>
        <dbReference type="EMBL" id="HIS82745.1"/>
    </source>
</evidence>
<dbReference type="AlphaFoldDB" id="A0A9D1FVG3"/>
<dbReference type="HAMAP" id="MF_01393">
    <property type="entry name" value="ATP_synth_a_bact"/>
    <property type="match status" value="1"/>
</dbReference>
<comment type="caution">
    <text evidence="13">The sequence shown here is derived from an EMBL/GenBank/DDBJ whole genome shotgun (WGS) entry which is preliminary data.</text>
</comment>
<keyword evidence="8 11" id="KW-0406">Ion transport</keyword>
<dbReference type="Gene3D" id="1.20.120.220">
    <property type="entry name" value="ATP synthase, F0 complex, subunit A"/>
    <property type="match status" value="1"/>
</dbReference>
<dbReference type="PROSITE" id="PS00449">
    <property type="entry name" value="ATPASE_A"/>
    <property type="match status" value="1"/>
</dbReference>
<feature type="transmembrane region" description="Helical" evidence="11">
    <location>
        <begin position="172"/>
        <end position="197"/>
    </location>
</feature>
<evidence type="ECO:0000256" key="6">
    <source>
        <dbReference type="ARBA" id="ARBA00022781"/>
    </source>
</evidence>
<evidence type="ECO:0000256" key="8">
    <source>
        <dbReference type="ARBA" id="ARBA00023065"/>
    </source>
</evidence>
<dbReference type="PANTHER" id="PTHR42823:SF3">
    <property type="entry name" value="ATP SYNTHASE SUBUNIT A, CHLOROPLASTIC"/>
    <property type="match status" value="1"/>
</dbReference>
<reference evidence="13" key="2">
    <citation type="journal article" date="2021" name="PeerJ">
        <title>Extensive microbial diversity within the chicken gut microbiome revealed by metagenomics and culture.</title>
        <authorList>
            <person name="Gilroy R."/>
            <person name="Ravi A."/>
            <person name="Getino M."/>
            <person name="Pursley I."/>
            <person name="Horton D.L."/>
            <person name="Alikhan N.F."/>
            <person name="Baker D."/>
            <person name="Gharbi K."/>
            <person name="Hall N."/>
            <person name="Watson M."/>
            <person name="Adriaenssens E.M."/>
            <person name="Foster-Nyarko E."/>
            <person name="Jarju S."/>
            <person name="Secka A."/>
            <person name="Antonio M."/>
            <person name="Oren A."/>
            <person name="Chaudhuri R.R."/>
            <person name="La Ragione R."/>
            <person name="Hildebrand F."/>
            <person name="Pallen M.J."/>
        </authorList>
    </citation>
    <scope>NUCLEOTIDE SEQUENCE</scope>
    <source>
        <strain evidence="13">CHK152-2994</strain>
    </source>
</reference>
<dbReference type="GO" id="GO:0042777">
    <property type="term" value="P:proton motive force-driven plasma membrane ATP synthesis"/>
    <property type="evidence" value="ECO:0007669"/>
    <property type="project" value="TreeGrafter"/>
</dbReference>
<evidence type="ECO:0000256" key="7">
    <source>
        <dbReference type="ARBA" id="ARBA00022989"/>
    </source>
</evidence>
<evidence type="ECO:0000256" key="9">
    <source>
        <dbReference type="ARBA" id="ARBA00023136"/>
    </source>
</evidence>
<dbReference type="GO" id="GO:0045259">
    <property type="term" value="C:proton-transporting ATP synthase complex"/>
    <property type="evidence" value="ECO:0007669"/>
    <property type="project" value="UniProtKB-KW"/>
</dbReference>
<keyword evidence="4 11" id="KW-0138">CF(0)</keyword>
<keyword evidence="7 11" id="KW-1133">Transmembrane helix</keyword>
<feature type="transmembrane region" description="Helical" evidence="11">
    <location>
        <begin position="145"/>
        <end position="166"/>
    </location>
</feature>
<dbReference type="NCBIfam" id="TIGR01131">
    <property type="entry name" value="ATP_synt_6_or_A"/>
    <property type="match status" value="1"/>
</dbReference>
<dbReference type="GO" id="GO:0005886">
    <property type="term" value="C:plasma membrane"/>
    <property type="evidence" value="ECO:0007669"/>
    <property type="project" value="UniProtKB-SubCell"/>
</dbReference>
<proteinExistence type="inferred from homology"/>
<evidence type="ECO:0000256" key="10">
    <source>
        <dbReference type="ARBA" id="ARBA00023310"/>
    </source>
</evidence>
<dbReference type="InterPro" id="IPR035908">
    <property type="entry name" value="F0_ATP_A_sf"/>
</dbReference>
<accession>A0A9D1FVG3</accession>
<keyword evidence="10 11" id="KW-0066">ATP synthesis</keyword>
<evidence type="ECO:0000256" key="12">
    <source>
        <dbReference type="RuleBase" id="RU000483"/>
    </source>
</evidence>
<dbReference type="InterPro" id="IPR045082">
    <property type="entry name" value="ATP_syn_F0_a_bact/chloroplast"/>
</dbReference>
<sequence>MSEPAHWIYNLSLSGHNLTFNLDTIFTMWFAMAVVIIFAILATRKLSLVPGKLQAVSESILKFFWGTLDTMIPNKNRQHVPLVASLFLFILIANLMGQLPLRIIHLKSGGELASPTNDINVTAALAIIVLIYYVVTGIKAKGPKYFLHEFSFTGIVMALVELLEMVTRPLSLAIRLFANVFAGEILVSIALGLYAYFLPLPIMLFELLVAFIQATVFMMLTIAYISSASGEEH</sequence>
<keyword evidence="9 11" id="KW-0472">Membrane</keyword>
<organism evidence="13 14">
    <name type="scientific">Candidatus Scatenecus faecavium</name>
    <dbReference type="NCBI Taxonomy" id="2840915"/>
    <lineage>
        <taxon>Bacteria</taxon>
        <taxon>Candidatus Scatenecus</taxon>
    </lineage>
</organism>
<name>A0A9D1FVG3_9BACT</name>
<comment type="function">
    <text evidence="11 12">Key component of the proton channel; it plays a direct role in the translocation of protons across the membrane.</text>
</comment>
<comment type="subcellular location">
    <subcellularLocation>
        <location evidence="11 12">Cell membrane</location>
        <topology evidence="11 12">Multi-pass membrane protein</topology>
    </subcellularLocation>
    <subcellularLocation>
        <location evidence="1">Membrane</location>
        <topology evidence="1">Multi-pass membrane protein</topology>
    </subcellularLocation>
</comment>
<dbReference type="EMBL" id="DVJO01000086">
    <property type="protein sequence ID" value="HIS82745.1"/>
    <property type="molecule type" value="Genomic_DNA"/>
</dbReference>
<evidence type="ECO:0000256" key="2">
    <source>
        <dbReference type="ARBA" id="ARBA00006810"/>
    </source>
</evidence>
<comment type="similarity">
    <text evidence="2 11 12">Belongs to the ATPase A chain family.</text>
</comment>
<dbReference type="Proteomes" id="UP000824139">
    <property type="component" value="Unassembled WGS sequence"/>
</dbReference>
<gene>
    <name evidence="11 13" type="primary">atpB</name>
    <name evidence="13" type="ORF">IAD41_03980</name>
</gene>
<dbReference type="PANTHER" id="PTHR42823">
    <property type="entry name" value="ATP SYNTHASE SUBUNIT A, CHLOROPLASTIC"/>
    <property type="match status" value="1"/>
</dbReference>
<evidence type="ECO:0000313" key="14">
    <source>
        <dbReference type="Proteomes" id="UP000824139"/>
    </source>
</evidence>
<keyword evidence="6 11" id="KW-0375">Hydrogen ion transport</keyword>
<evidence type="ECO:0000256" key="3">
    <source>
        <dbReference type="ARBA" id="ARBA00022448"/>
    </source>
</evidence>
<dbReference type="InterPro" id="IPR000568">
    <property type="entry name" value="ATP_synth_F0_asu"/>
</dbReference>
<dbReference type="SUPFAM" id="SSF81336">
    <property type="entry name" value="F1F0 ATP synthase subunit A"/>
    <property type="match status" value="1"/>
</dbReference>
<dbReference type="PRINTS" id="PR00123">
    <property type="entry name" value="ATPASEA"/>
</dbReference>
<feature type="transmembrane region" description="Helical" evidence="11">
    <location>
        <begin position="20"/>
        <end position="42"/>
    </location>
</feature>
<reference evidence="13" key="1">
    <citation type="submission" date="2020-10" db="EMBL/GenBank/DDBJ databases">
        <authorList>
            <person name="Gilroy R."/>
        </authorList>
    </citation>
    <scope>NUCLEOTIDE SEQUENCE</scope>
    <source>
        <strain evidence="13">CHK152-2994</strain>
    </source>
</reference>
<evidence type="ECO:0000256" key="11">
    <source>
        <dbReference type="HAMAP-Rule" id="MF_01393"/>
    </source>
</evidence>
<dbReference type="CDD" id="cd00310">
    <property type="entry name" value="ATP-synt_Fo_a_6"/>
    <property type="match status" value="1"/>
</dbReference>